<sequence>MRTKFATDHSQLAKINEFDEKYCADDAILWYTKDTFLYRELNKAIRTPDFDVSFAFRFYIRDVYQQLKMLYEEQAFFLHTMTVYRGQQMQPREVERLTIGKLISVDSFFSTSTDQRVAIVYAGPPPASSGLVGVLFEIEVKTYQPPKNKPYAYISNPGSEEEEVLFMLGTIFRLSERKYDESKGLWIITLELCGEEDEDLKAAEISTKEEINKNDNSNSFCGLVCSLNNKVNSLQQQFSGGFDECTVESLRDRSVSLVNKLWEGTEDPDAKSIQESQIQL</sequence>
<comment type="caution">
    <text evidence="7">The sequence shown here is derived from an EMBL/GenBank/DDBJ whole genome shotgun (WGS) entry which is preliminary data.</text>
</comment>
<dbReference type="OrthoDB" id="1658288at2759"/>
<feature type="non-terminal residue" evidence="7">
    <location>
        <position position="280"/>
    </location>
</feature>
<comment type="catalytic activity">
    <reaction evidence="5 6">
        <text>L-arginyl-[protein] + NAD(+) = N(omega)-(ADP-D-ribosyl)-L-arginyl-[protein] + nicotinamide + H(+)</text>
        <dbReference type="Rhea" id="RHEA:19149"/>
        <dbReference type="Rhea" id="RHEA-COMP:10532"/>
        <dbReference type="Rhea" id="RHEA-COMP:15087"/>
        <dbReference type="ChEBI" id="CHEBI:15378"/>
        <dbReference type="ChEBI" id="CHEBI:17154"/>
        <dbReference type="ChEBI" id="CHEBI:29965"/>
        <dbReference type="ChEBI" id="CHEBI:57540"/>
        <dbReference type="ChEBI" id="CHEBI:142554"/>
        <dbReference type="EC" id="2.4.2.31"/>
    </reaction>
</comment>
<keyword evidence="6" id="KW-0520">NAD</keyword>
<organism evidence="7 9">
    <name type="scientific">Rotaria sordida</name>
    <dbReference type="NCBI Taxonomy" id="392033"/>
    <lineage>
        <taxon>Eukaryota</taxon>
        <taxon>Metazoa</taxon>
        <taxon>Spiralia</taxon>
        <taxon>Gnathifera</taxon>
        <taxon>Rotifera</taxon>
        <taxon>Eurotatoria</taxon>
        <taxon>Bdelloidea</taxon>
        <taxon>Philodinida</taxon>
        <taxon>Philodinidae</taxon>
        <taxon>Rotaria</taxon>
    </lineage>
</organism>
<evidence type="ECO:0000256" key="2">
    <source>
        <dbReference type="ARBA" id="ARBA00022676"/>
    </source>
</evidence>
<comment type="similarity">
    <text evidence="1 6">Belongs to the Arg-specific ADP-ribosyltransferase family.</text>
</comment>
<dbReference type="Gene3D" id="3.90.176.10">
    <property type="entry name" value="Toxin ADP-ribosyltransferase, Chain A, domain 1"/>
    <property type="match status" value="1"/>
</dbReference>
<dbReference type="PROSITE" id="PS51996">
    <property type="entry name" value="TR_MART"/>
    <property type="match status" value="1"/>
</dbReference>
<evidence type="ECO:0000256" key="4">
    <source>
        <dbReference type="ARBA" id="ARBA00022695"/>
    </source>
</evidence>
<dbReference type="Proteomes" id="UP000663882">
    <property type="component" value="Unassembled WGS sequence"/>
</dbReference>
<evidence type="ECO:0000256" key="3">
    <source>
        <dbReference type="ARBA" id="ARBA00022679"/>
    </source>
</evidence>
<keyword evidence="4" id="KW-0548">Nucleotidyltransferase</keyword>
<dbReference type="Pfam" id="PF01129">
    <property type="entry name" value="ART"/>
    <property type="match status" value="1"/>
</dbReference>
<dbReference type="AlphaFoldDB" id="A0A815RJB5"/>
<keyword evidence="6" id="KW-0521">NADP</keyword>
<evidence type="ECO:0000256" key="1">
    <source>
        <dbReference type="ARBA" id="ARBA00009558"/>
    </source>
</evidence>
<evidence type="ECO:0000313" key="8">
    <source>
        <dbReference type="EMBL" id="CAF3776577.1"/>
    </source>
</evidence>
<keyword evidence="3 6" id="KW-0808">Transferase</keyword>
<evidence type="ECO:0000313" key="9">
    <source>
        <dbReference type="Proteomes" id="UP000663882"/>
    </source>
</evidence>
<evidence type="ECO:0000313" key="7">
    <source>
        <dbReference type="EMBL" id="CAF1477232.1"/>
    </source>
</evidence>
<name>A0A815RJB5_9BILA</name>
<dbReference type="EC" id="2.4.2.31" evidence="6"/>
<evidence type="ECO:0000256" key="6">
    <source>
        <dbReference type="RuleBase" id="RU361228"/>
    </source>
</evidence>
<dbReference type="SUPFAM" id="SSF56399">
    <property type="entry name" value="ADP-ribosylation"/>
    <property type="match status" value="1"/>
</dbReference>
<keyword evidence="2 6" id="KW-0328">Glycosyltransferase</keyword>
<protein>
    <recommendedName>
        <fullName evidence="6">NAD(P)(+)--arginine ADP-ribosyltransferase</fullName>
        <ecNumber evidence="6">2.4.2.31</ecNumber>
    </recommendedName>
    <alternativeName>
        <fullName evidence="6">Mono(ADP-ribosyl)transferase</fullName>
    </alternativeName>
</protein>
<dbReference type="EMBL" id="CAJNOO010008037">
    <property type="protein sequence ID" value="CAF1477232.1"/>
    <property type="molecule type" value="Genomic_DNA"/>
</dbReference>
<proteinExistence type="inferred from homology"/>
<dbReference type="GO" id="GO:0016779">
    <property type="term" value="F:nucleotidyltransferase activity"/>
    <property type="evidence" value="ECO:0007669"/>
    <property type="project" value="UniProtKB-KW"/>
</dbReference>
<evidence type="ECO:0000256" key="5">
    <source>
        <dbReference type="ARBA" id="ARBA00047597"/>
    </source>
</evidence>
<accession>A0A815RJB5</accession>
<dbReference type="Proteomes" id="UP000663823">
    <property type="component" value="Unassembled WGS sequence"/>
</dbReference>
<dbReference type="InterPro" id="IPR000768">
    <property type="entry name" value="ART"/>
</dbReference>
<dbReference type="GO" id="GO:0106274">
    <property type="term" value="F:NAD+-protein-arginine ADP-ribosyltransferase activity"/>
    <property type="evidence" value="ECO:0007669"/>
    <property type="project" value="UniProtKB-EC"/>
</dbReference>
<dbReference type="EMBL" id="CAJOAX010002180">
    <property type="protein sequence ID" value="CAF3776577.1"/>
    <property type="molecule type" value="Genomic_DNA"/>
</dbReference>
<reference evidence="7" key="1">
    <citation type="submission" date="2021-02" db="EMBL/GenBank/DDBJ databases">
        <authorList>
            <person name="Nowell W R."/>
        </authorList>
    </citation>
    <scope>NUCLEOTIDE SEQUENCE</scope>
</reference>
<gene>
    <name evidence="8" type="ORF">OTI717_LOCUS16951</name>
    <name evidence="7" type="ORF">RFH988_LOCUS37825</name>
</gene>